<proteinExistence type="predicted"/>
<evidence type="ECO:0000313" key="3">
    <source>
        <dbReference type="Proteomes" id="UP001630127"/>
    </source>
</evidence>
<feature type="region of interest" description="Disordered" evidence="1">
    <location>
        <begin position="114"/>
        <end position="139"/>
    </location>
</feature>
<evidence type="ECO:0000256" key="1">
    <source>
        <dbReference type="SAM" id="MobiDB-lite"/>
    </source>
</evidence>
<sequence length="203" mass="22950">MTELGSKPSNELLSNLFVVFLTEDKEIAQNRNSNDVTSPASKIVKEKGQTTTFASVGKSASFSMPLGNWSRLLNLLKLLVLKALSLIKKVEILEHPNPKELPGPMPHLLLFHSSRRSQQSQKIRTTTKRRPSPDLYLRIPSQPPLILERSSLLWSREDQNPQWTKLGDSYNLVDGPPERNKNLDEGELSEVNHQKLGKEHGNR</sequence>
<gene>
    <name evidence="2" type="ORF">ACH5RR_036819</name>
</gene>
<dbReference type="Proteomes" id="UP001630127">
    <property type="component" value="Unassembled WGS sequence"/>
</dbReference>
<evidence type="ECO:0000313" key="2">
    <source>
        <dbReference type="EMBL" id="KAL3502370.1"/>
    </source>
</evidence>
<accession>A0ABD2Y609</accession>
<dbReference type="AlphaFoldDB" id="A0ABD2Y609"/>
<feature type="region of interest" description="Disordered" evidence="1">
    <location>
        <begin position="165"/>
        <end position="203"/>
    </location>
</feature>
<organism evidence="2 3">
    <name type="scientific">Cinchona calisaya</name>
    <dbReference type="NCBI Taxonomy" id="153742"/>
    <lineage>
        <taxon>Eukaryota</taxon>
        <taxon>Viridiplantae</taxon>
        <taxon>Streptophyta</taxon>
        <taxon>Embryophyta</taxon>
        <taxon>Tracheophyta</taxon>
        <taxon>Spermatophyta</taxon>
        <taxon>Magnoliopsida</taxon>
        <taxon>eudicotyledons</taxon>
        <taxon>Gunneridae</taxon>
        <taxon>Pentapetalae</taxon>
        <taxon>asterids</taxon>
        <taxon>lamiids</taxon>
        <taxon>Gentianales</taxon>
        <taxon>Rubiaceae</taxon>
        <taxon>Cinchonoideae</taxon>
        <taxon>Cinchoneae</taxon>
        <taxon>Cinchona</taxon>
    </lineage>
</organism>
<protein>
    <submittedName>
        <fullName evidence="2">Uncharacterized protein</fullName>
    </submittedName>
</protein>
<comment type="caution">
    <text evidence="2">The sequence shown here is derived from an EMBL/GenBank/DDBJ whole genome shotgun (WGS) entry which is preliminary data.</text>
</comment>
<keyword evidence="3" id="KW-1185">Reference proteome</keyword>
<reference evidence="2 3" key="1">
    <citation type="submission" date="2024-11" db="EMBL/GenBank/DDBJ databases">
        <title>A near-complete genome assembly of Cinchona calisaya.</title>
        <authorList>
            <person name="Lian D.C."/>
            <person name="Zhao X.W."/>
            <person name="Wei L."/>
        </authorList>
    </citation>
    <scope>NUCLEOTIDE SEQUENCE [LARGE SCALE GENOMIC DNA]</scope>
    <source>
        <tissue evidence="2">Nenye</tissue>
    </source>
</reference>
<name>A0ABD2Y609_9GENT</name>
<feature type="compositionally biased region" description="Basic and acidic residues" evidence="1">
    <location>
        <begin position="176"/>
        <end position="203"/>
    </location>
</feature>
<dbReference type="EMBL" id="JBJUIK010000015">
    <property type="protein sequence ID" value="KAL3502370.1"/>
    <property type="molecule type" value="Genomic_DNA"/>
</dbReference>